<protein>
    <recommendedName>
        <fullName evidence="7">EamA domain-containing protein</fullName>
    </recommendedName>
</protein>
<name>F2JY51_MARM1</name>
<dbReference type="PANTHER" id="PTHR42920">
    <property type="entry name" value="OS03G0707200 PROTEIN-RELATED"/>
    <property type="match status" value="1"/>
</dbReference>
<dbReference type="AlphaFoldDB" id="F2JY51"/>
<dbReference type="eggNOG" id="COG0697">
    <property type="taxonomic scope" value="Bacteria"/>
</dbReference>
<evidence type="ECO:0000256" key="1">
    <source>
        <dbReference type="ARBA" id="ARBA00004651"/>
    </source>
</evidence>
<dbReference type="PANTHER" id="PTHR42920:SF11">
    <property type="entry name" value="INNER MEMBRANE PROTEIN YTFF"/>
    <property type="match status" value="1"/>
</dbReference>
<feature type="transmembrane region" description="Helical" evidence="6">
    <location>
        <begin position="36"/>
        <end position="58"/>
    </location>
</feature>
<evidence type="ECO:0000256" key="4">
    <source>
        <dbReference type="ARBA" id="ARBA00022989"/>
    </source>
</evidence>
<feature type="transmembrane region" description="Helical" evidence="6">
    <location>
        <begin position="70"/>
        <end position="88"/>
    </location>
</feature>
<evidence type="ECO:0000256" key="2">
    <source>
        <dbReference type="ARBA" id="ARBA00022475"/>
    </source>
</evidence>
<evidence type="ECO:0000256" key="6">
    <source>
        <dbReference type="SAM" id="Phobius"/>
    </source>
</evidence>
<dbReference type="GO" id="GO:0005886">
    <property type="term" value="C:plasma membrane"/>
    <property type="evidence" value="ECO:0007669"/>
    <property type="project" value="UniProtKB-SubCell"/>
</dbReference>
<feature type="transmembrane region" description="Helical" evidence="6">
    <location>
        <begin position="128"/>
        <end position="148"/>
    </location>
</feature>
<dbReference type="InterPro" id="IPR051258">
    <property type="entry name" value="Diverse_Substrate_Transporter"/>
</dbReference>
<evidence type="ECO:0000313" key="8">
    <source>
        <dbReference type="EMBL" id="ADZ90787.1"/>
    </source>
</evidence>
<dbReference type="SUPFAM" id="SSF103481">
    <property type="entry name" value="Multidrug resistance efflux transporter EmrE"/>
    <property type="match status" value="2"/>
</dbReference>
<feature type="transmembrane region" description="Helical" evidence="6">
    <location>
        <begin position="182"/>
        <end position="204"/>
    </location>
</feature>
<evidence type="ECO:0000259" key="7">
    <source>
        <dbReference type="Pfam" id="PF00892"/>
    </source>
</evidence>
<evidence type="ECO:0000256" key="3">
    <source>
        <dbReference type="ARBA" id="ARBA00022692"/>
    </source>
</evidence>
<feature type="domain" description="EamA" evidence="7">
    <location>
        <begin position="151"/>
        <end position="283"/>
    </location>
</feature>
<evidence type="ECO:0000256" key="5">
    <source>
        <dbReference type="ARBA" id="ARBA00023136"/>
    </source>
</evidence>
<proteinExistence type="predicted"/>
<feature type="transmembrane region" description="Helical" evidence="6">
    <location>
        <begin position="216"/>
        <end position="232"/>
    </location>
</feature>
<keyword evidence="5 6" id="KW-0472">Membrane</keyword>
<comment type="subcellular location">
    <subcellularLocation>
        <location evidence="1">Cell membrane</location>
        <topology evidence="1">Multi-pass membrane protein</topology>
    </subcellularLocation>
</comment>
<dbReference type="OrthoDB" id="4167046at2"/>
<feature type="transmembrane region" description="Helical" evidence="6">
    <location>
        <begin position="12"/>
        <end position="30"/>
    </location>
</feature>
<dbReference type="HOGENOM" id="CLU_033863_3_0_6"/>
<sequence>METLNTSNRGYLYGMVAVIIWVGFILVSRAGSLSALGAADMITIRFGTAFILLLPFIVKYRARLFTPKMFVLGGTGGVAYGFSAFSGFEYAPATHAALLLPGLMPIVIAVMAYLLAGERHSHQVKLGILLSSIGIGALLIETLISSTATLKGDMYFVLACFFWGLMTVLLKRWKVPAFEMMLAIVATTCVMYVPVYLLFLPIALDQVSTSMLVSQAIYQGFLAMAIQMVCFGKAVQMIGATKMGALMALVPVFASILAIPLFGESVTVGLIIALVSILLGTFVGNLPRRWWVSKVAVVA</sequence>
<feature type="domain" description="EamA" evidence="7">
    <location>
        <begin position="9"/>
        <end position="136"/>
    </location>
</feature>
<dbReference type="InterPro" id="IPR000620">
    <property type="entry name" value="EamA_dom"/>
</dbReference>
<feature type="transmembrane region" description="Helical" evidence="6">
    <location>
        <begin position="94"/>
        <end position="116"/>
    </location>
</feature>
<dbReference type="KEGG" id="mme:Marme_1521"/>
<feature type="transmembrane region" description="Helical" evidence="6">
    <location>
        <begin position="154"/>
        <end position="170"/>
    </location>
</feature>
<dbReference type="Proteomes" id="UP000001062">
    <property type="component" value="Chromosome"/>
</dbReference>
<dbReference type="EMBL" id="CP002583">
    <property type="protein sequence ID" value="ADZ90787.1"/>
    <property type="molecule type" value="Genomic_DNA"/>
</dbReference>
<keyword evidence="3 6" id="KW-0812">Transmembrane</keyword>
<organism evidence="8 9">
    <name type="scientific">Marinomonas mediterranea (strain ATCC 700492 / JCM 21426 / NBRC 103028 / MMB-1)</name>
    <dbReference type="NCBI Taxonomy" id="717774"/>
    <lineage>
        <taxon>Bacteria</taxon>
        <taxon>Pseudomonadati</taxon>
        <taxon>Pseudomonadota</taxon>
        <taxon>Gammaproteobacteria</taxon>
        <taxon>Oceanospirillales</taxon>
        <taxon>Oceanospirillaceae</taxon>
        <taxon>Marinomonas</taxon>
    </lineage>
</organism>
<accession>F2JY51</accession>
<dbReference type="RefSeq" id="WP_013660692.1">
    <property type="nucleotide sequence ID" value="NC_015276.1"/>
</dbReference>
<evidence type="ECO:0000313" key="9">
    <source>
        <dbReference type="Proteomes" id="UP000001062"/>
    </source>
</evidence>
<reference evidence="8 9" key="1">
    <citation type="journal article" date="2012" name="Stand. Genomic Sci.">
        <title>Complete genome sequence of the melanogenic marine bacterium Marinomonas mediterranea type strain (MMB-1(T)).</title>
        <authorList>
            <person name="Lucas-Elio P."/>
            <person name="Goodwin L."/>
            <person name="Woyke T."/>
            <person name="Pitluck S."/>
            <person name="Nolan M."/>
            <person name="Kyrpides N.C."/>
            <person name="Detter J.C."/>
            <person name="Copeland A."/>
            <person name="Teshima H."/>
            <person name="Bruce D."/>
            <person name="Detter C."/>
            <person name="Tapia R."/>
            <person name="Han S."/>
            <person name="Land M.L."/>
            <person name="Ivanova N."/>
            <person name="Mikhailova N."/>
            <person name="Johnston A.W."/>
            <person name="Sanchez-Amat A."/>
        </authorList>
    </citation>
    <scope>NUCLEOTIDE SEQUENCE [LARGE SCALE GENOMIC DNA]</scope>
    <source>
        <strain evidence="9">ATCC 700492 / JCM 21426 / NBRC 103028 / MMB-1</strain>
    </source>
</reference>
<feature type="transmembrane region" description="Helical" evidence="6">
    <location>
        <begin position="268"/>
        <end position="286"/>
    </location>
</feature>
<keyword evidence="2" id="KW-1003">Cell membrane</keyword>
<gene>
    <name evidence="8" type="ordered locus">Marme_1521</name>
</gene>
<dbReference type="PATRIC" id="fig|717774.3.peg.1580"/>
<feature type="transmembrane region" description="Helical" evidence="6">
    <location>
        <begin position="244"/>
        <end position="262"/>
    </location>
</feature>
<dbReference type="InterPro" id="IPR037185">
    <property type="entry name" value="EmrE-like"/>
</dbReference>
<dbReference type="Pfam" id="PF00892">
    <property type="entry name" value="EamA"/>
    <property type="match status" value="2"/>
</dbReference>
<keyword evidence="4 6" id="KW-1133">Transmembrane helix</keyword>
<keyword evidence="9" id="KW-1185">Reference proteome</keyword>